<gene>
    <name evidence="1" type="ORF">C8N34_1641</name>
</gene>
<evidence type="ECO:0000313" key="2">
    <source>
        <dbReference type="Proteomes" id="UP000244224"/>
    </source>
</evidence>
<proteinExistence type="predicted"/>
<comment type="caution">
    <text evidence="1">The sequence shown here is derived from an EMBL/GenBank/DDBJ whole genome shotgun (WGS) entry which is preliminary data.</text>
</comment>
<keyword evidence="2" id="KW-1185">Reference proteome</keyword>
<dbReference type="RefSeq" id="WP_211317751.1">
    <property type="nucleotide sequence ID" value="NZ_QBKP01000064.1"/>
</dbReference>
<dbReference type="EMBL" id="QBKP01000064">
    <property type="protein sequence ID" value="PTX36074.1"/>
    <property type="molecule type" value="Genomic_DNA"/>
</dbReference>
<name>A0A2T5ZX00_9RHOB</name>
<accession>A0A2T5ZX00</accession>
<dbReference type="Pfam" id="PF05069">
    <property type="entry name" value="Phage_tail_S"/>
    <property type="match status" value="1"/>
</dbReference>
<dbReference type="AlphaFoldDB" id="A0A2T5ZX00"/>
<reference evidence="1 2" key="1">
    <citation type="submission" date="2018-04" db="EMBL/GenBank/DDBJ databases">
        <title>Genomic Encyclopedia of Archaeal and Bacterial Type Strains, Phase II (KMG-II): from individual species to whole genera.</title>
        <authorList>
            <person name="Goeker M."/>
        </authorList>
    </citation>
    <scope>NUCLEOTIDE SEQUENCE [LARGE SCALE GENOMIC DNA]</scope>
    <source>
        <strain evidence="1 2">DSM 21823</strain>
    </source>
</reference>
<sequence>DMRRGINFRSGPDFVSVGSNALQAAVMQFGAKQGQFGARMGRTRQKDGGPASRDYFHHLPWGDIPARPFLGLSDTDRTNILDIVREAFEAQVGG</sequence>
<protein>
    <submittedName>
        <fullName evidence="1">Virion morphogenesis family protein</fullName>
    </submittedName>
</protein>
<dbReference type="Proteomes" id="UP000244224">
    <property type="component" value="Unassembled WGS sequence"/>
</dbReference>
<evidence type="ECO:0000313" key="1">
    <source>
        <dbReference type="EMBL" id="PTX36074.1"/>
    </source>
</evidence>
<organism evidence="1 2">
    <name type="scientific">Gemmobacter caeni</name>
    <dbReference type="NCBI Taxonomy" id="589035"/>
    <lineage>
        <taxon>Bacteria</taxon>
        <taxon>Pseudomonadati</taxon>
        <taxon>Pseudomonadota</taxon>
        <taxon>Alphaproteobacteria</taxon>
        <taxon>Rhodobacterales</taxon>
        <taxon>Paracoccaceae</taxon>
        <taxon>Gemmobacter</taxon>
    </lineage>
</organism>
<feature type="non-terminal residue" evidence="1">
    <location>
        <position position="1"/>
    </location>
</feature>
<dbReference type="InterPro" id="IPR006522">
    <property type="entry name" value="Phage_virion_morphogenesis"/>
</dbReference>